<evidence type="ECO:0000313" key="3">
    <source>
        <dbReference type="Proteomes" id="UP000030526"/>
    </source>
</evidence>
<dbReference type="RefSeq" id="WP_039081755.1">
    <property type="nucleotide sequence ID" value="NZ_JPXR01000029.1"/>
</dbReference>
<reference evidence="2 4" key="2">
    <citation type="submission" date="2014-11" db="EMBL/GenBank/DDBJ databases">
        <title>Pan-genome of Gallibacterium spp.</title>
        <authorList>
            <person name="Kudirkiene E."/>
            <person name="Bojesen A.M."/>
        </authorList>
    </citation>
    <scope>NUCLEOTIDE SEQUENCE [LARGE SCALE GENOMIC DNA]</scope>
    <source>
        <strain evidence="2 4">F 279</strain>
    </source>
</reference>
<evidence type="ECO:0000313" key="2">
    <source>
        <dbReference type="EMBL" id="OBW97699.1"/>
    </source>
</evidence>
<accession>A0A0A2YAF9</accession>
<evidence type="ECO:0000313" key="1">
    <source>
        <dbReference type="EMBL" id="KGQ34384.1"/>
    </source>
</evidence>
<dbReference type="Proteomes" id="UP000092643">
    <property type="component" value="Unassembled WGS sequence"/>
</dbReference>
<dbReference type="EMBL" id="JTJO01000041">
    <property type="protein sequence ID" value="OBW97699.1"/>
    <property type="molecule type" value="Genomic_DNA"/>
</dbReference>
<protein>
    <submittedName>
        <fullName evidence="1">Uncharacterized protein</fullName>
    </submittedName>
</protein>
<dbReference type="AlphaFoldDB" id="A0A0A2YAF9"/>
<dbReference type="EMBL" id="JPXS01000006">
    <property type="protein sequence ID" value="KGQ34384.1"/>
    <property type="molecule type" value="Genomic_DNA"/>
</dbReference>
<evidence type="ECO:0000313" key="4">
    <source>
        <dbReference type="Proteomes" id="UP000092643"/>
    </source>
</evidence>
<sequence>MNTLEKLKLSKALQQAIIARDKSRKPLEKLKFSKEVQSLRQQLGMMVAINSKDKITRQEQKITSLKSLMKKH</sequence>
<gene>
    <name evidence="1" type="ORF">JP32_00715</name>
    <name evidence="2" type="ORF">QV03_09320</name>
</gene>
<comment type="caution">
    <text evidence="1">The sequence shown here is derived from an EMBL/GenBank/DDBJ whole genome shotgun (WGS) entry which is preliminary data.</text>
</comment>
<dbReference type="PATRIC" id="fig|750.21.peg.1698"/>
<name>A0A0A2YAF9_9PAST</name>
<proteinExistence type="predicted"/>
<organism evidence="1 3">
    <name type="scientific">Gallibacterium anatis</name>
    <dbReference type="NCBI Taxonomy" id="750"/>
    <lineage>
        <taxon>Bacteria</taxon>
        <taxon>Pseudomonadati</taxon>
        <taxon>Pseudomonadota</taxon>
        <taxon>Gammaproteobacteria</taxon>
        <taxon>Pasteurellales</taxon>
        <taxon>Pasteurellaceae</taxon>
        <taxon>Gallibacterium</taxon>
    </lineage>
</organism>
<reference evidence="1 3" key="1">
    <citation type="submission" date="2014-08" db="EMBL/GenBank/DDBJ databases">
        <title>Chaperone-usher fimbriae in a diverse selection of Gallibacterium genomes.</title>
        <authorList>
            <person name="Kudirkiene E."/>
            <person name="Bager R.J."/>
            <person name="Johnson T.J."/>
            <person name="Bojesen A.M."/>
        </authorList>
    </citation>
    <scope>NUCLEOTIDE SEQUENCE [LARGE SCALE GENOMIC DNA]</scope>
    <source>
        <strain evidence="1 3">20558/3kl.</strain>
    </source>
</reference>
<dbReference type="Proteomes" id="UP000030526">
    <property type="component" value="Unassembled WGS sequence"/>
</dbReference>